<dbReference type="InterPro" id="IPR011704">
    <property type="entry name" value="ATPase_dyneun-rel_AAA"/>
</dbReference>
<dbReference type="PANTHER" id="PTHR42759">
    <property type="entry name" value="MOXR FAMILY PROTEIN"/>
    <property type="match status" value="1"/>
</dbReference>
<comment type="caution">
    <text evidence="2">The sequence shown here is derived from an EMBL/GenBank/DDBJ whole genome shotgun (WGS) entry which is preliminary data.</text>
</comment>
<sequence length="310" mass="34552">MKHCDLQQAFTPAKLIVSTVKTPAAALGFIPAIDSSYVFNEEFLNNVLLFLDKPLNDALYIAGPSGCGKTSAVLQIAARLKWSVEQVTFSNRSEVQDLLGHFSVQDRNVTFNYGPLSRAMLNGSILLLNEIDLVNPGDLALLNDVIEGRPLCILQNGGEIVFPHPFFRVIATANTKGSGDESGFYNGTRILNQAFLDRWRFIECSYPDEKFERILLKNKIPGLNGELINKLLQFALELRRVSTERTESIGSLSAPFSTRVLLRLAGLLAQSSKLNIYAALDLAYASRLSQIEREYVKRLCFDVFGSQERR</sequence>
<accession>E8LI19</accession>
<dbReference type="AlphaFoldDB" id="E8LI19"/>
<dbReference type="InterPro" id="IPR050764">
    <property type="entry name" value="CbbQ/NirQ/NorQ/GpvN"/>
</dbReference>
<dbReference type="InterPro" id="IPR027417">
    <property type="entry name" value="P-loop_NTPase"/>
</dbReference>
<dbReference type="HOGENOM" id="CLU_051316_0_0_6"/>
<reference evidence="2 3" key="1">
    <citation type="submission" date="2011-01" db="EMBL/GenBank/DDBJ databases">
        <authorList>
            <person name="Weinstock G."/>
            <person name="Sodergren E."/>
            <person name="Clifton S."/>
            <person name="Fulton L."/>
            <person name="Fulton B."/>
            <person name="Courtney L."/>
            <person name="Fronick C."/>
            <person name="Harrison M."/>
            <person name="Strong C."/>
            <person name="Farmer C."/>
            <person name="Delahaunty K."/>
            <person name="Markovic C."/>
            <person name="Hall O."/>
            <person name="Minx P."/>
            <person name="Tomlinson C."/>
            <person name="Mitreva M."/>
            <person name="Hou S."/>
            <person name="Chen J."/>
            <person name="Wollam A."/>
            <person name="Pepin K.H."/>
            <person name="Johnson M."/>
            <person name="Bhonagiri V."/>
            <person name="Zhang X."/>
            <person name="Suruliraj S."/>
            <person name="Warren W."/>
            <person name="Chinwalla A."/>
            <person name="Mardis E.R."/>
            <person name="Wilson R.K."/>
        </authorList>
    </citation>
    <scope>NUCLEOTIDE SEQUENCE [LARGE SCALE GENOMIC DNA]</scope>
    <source>
        <strain evidence="3">DSM 22608 / JCM 16073 / KCTC 15190 / YIT 12066</strain>
    </source>
</reference>
<evidence type="ECO:0000313" key="2">
    <source>
        <dbReference type="EMBL" id="EFY07840.1"/>
    </source>
</evidence>
<dbReference type="GO" id="GO:0005524">
    <property type="term" value="F:ATP binding"/>
    <property type="evidence" value="ECO:0007669"/>
    <property type="project" value="InterPro"/>
</dbReference>
<name>E8LI19_SUCHY</name>
<dbReference type="eggNOG" id="COG0714">
    <property type="taxonomic scope" value="Bacteria"/>
</dbReference>
<dbReference type="Gene3D" id="3.40.50.300">
    <property type="entry name" value="P-loop containing nucleotide triphosphate hydrolases"/>
    <property type="match status" value="1"/>
</dbReference>
<dbReference type="Pfam" id="PF07728">
    <property type="entry name" value="AAA_5"/>
    <property type="match status" value="1"/>
</dbReference>
<proteinExistence type="predicted"/>
<dbReference type="GO" id="GO:0016887">
    <property type="term" value="F:ATP hydrolysis activity"/>
    <property type="evidence" value="ECO:0007669"/>
    <property type="project" value="InterPro"/>
</dbReference>
<keyword evidence="3" id="KW-1185">Reference proteome</keyword>
<organism evidence="2 3">
    <name type="scientific">Succinatimonas hippei (strain DSM 22608 / JCM 16073 / KCTC 15190 / YIT 12066)</name>
    <dbReference type="NCBI Taxonomy" id="762983"/>
    <lineage>
        <taxon>Bacteria</taxon>
        <taxon>Pseudomonadati</taxon>
        <taxon>Pseudomonadota</taxon>
        <taxon>Gammaproteobacteria</taxon>
        <taxon>Aeromonadales</taxon>
        <taxon>Succinivibrionaceae</taxon>
        <taxon>Succinatimonas</taxon>
    </lineage>
</organism>
<evidence type="ECO:0000313" key="3">
    <source>
        <dbReference type="Proteomes" id="UP000018458"/>
    </source>
</evidence>
<dbReference type="SUPFAM" id="SSF52540">
    <property type="entry name" value="P-loop containing nucleoside triphosphate hydrolases"/>
    <property type="match status" value="1"/>
</dbReference>
<dbReference type="PANTHER" id="PTHR42759:SF1">
    <property type="entry name" value="MAGNESIUM-CHELATASE SUBUNIT CHLD"/>
    <property type="match status" value="1"/>
</dbReference>
<evidence type="ECO:0000259" key="1">
    <source>
        <dbReference type="Pfam" id="PF07728"/>
    </source>
</evidence>
<dbReference type="CDD" id="cd00009">
    <property type="entry name" value="AAA"/>
    <property type="match status" value="1"/>
</dbReference>
<dbReference type="STRING" id="762983.HMPREF9444_00334"/>
<gene>
    <name evidence="2" type="ORF">HMPREF9444_00334</name>
</gene>
<dbReference type="RefSeq" id="WP_009142557.1">
    <property type="nucleotide sequence ID" value="NZ_GL830951.1"/>
</dbReference>
<protein>
    <submittedName>
        <fullName evidence="2">ATPase family associated with various cellular activities (AAA)</fullName>
    </submittedName>
</protein>
<dbReference type="Proteomes" id="UP000018458">
    <property type="component" value="Unassembled WGS sequence"/>
</dbReference>
<feature type="domain" description="ATPase dynein-related AAA" evidence="1">
    <location>
        <begin position="61"/>
        <end position="179"/>
    </location>
</feature>
<dbReference type="EMBL" id="AEVO01000013">
    <property type="protein sequence ID" value="EFY07840.1"/>
    <property type="molecule type" value="Genomic_DNA"/>
</dbReference>
<dbReference type="OrthoDB" id="9808317at2"/>